<evidence type="ECO:0000313" key="4">
    <source>
        <dbReference type="Proteomes" id="UP001139054"/>
    </source>
</evidence>
<keyword evidence="3" id="KW-1185">Reference proteome</keyword>
<dbReference type="Proteomes" id="UP001139054">
    <property type="component" value="Unassembled WGS sequence"/>
</dbReference>
<accession>A0A9X1RFF0</accession>
<sequence length="89" mass="10183">MDWLDAGCTGVCHIAPFSRSGLRQLRQARTVECNDITVALEAWDFGFGGDERKLSRFEIDDFPSSIRGYFEAEVYWRMAVRAATPEVYQ</sequence>
<proteinExistence type="predicted"/>
<protein>
    <submittedName>
        <fullName evidence="1">Uncharacterized protein</fullName>
    </submittedName>
</protein>
<dbReference type="AlphaFoldDB" id="A0A9X1RFF0"/>
<comment type="caution">
    <text evidence="1">The sequence shown here is derived from an EMBL/GenBank/DDBJ whole genome shotgun (WGS) entry which is preliminary data.</text>
</comment>
<dbReference type="Proteomes" id="UP001139012">
    <property type="component" value="Unassembled WGS sequence"/>
</dbReference>
<evidence type="ECO:0000313" key="1">
    <source>
        <dbReference type="EMBL" id="MCG2630956.1"/>
    </source>
</evidence>
<organism evidence="1 4">
    <name type="scientific">Bradyrhizobium zhengyangense</name>
    <dbReference type="NCBI Taxonomy" id="2911009"/>
    <lineage>
        <taxon>Bacteria</taxon>
        <taxon>Pseudomonadati</taxon>
        <taxon>Pseudomonadota</taxon>
        <taxon>Alphaproteobacteria</taxon>
        <taxon>Hyphomicrobiales</taxon>
        <taxon>Nitrobacteraceae</taxon>
        <taxon>Bradyrhizobium</taxon>
    </lineage>
</organism>
<dbReference type="EMBL" id="JAKLTY010000024">
    <property type="protein sequence ID" value="MCG2630956.1"/>
    <property type="molecule type" value="Genomic_DNA"/>
</dbReference>
<evidence type="ECO:0000313" key="2">
    <source>
        <dbReference type="EMBL" id="MCG2672175.1"/>
    </source>
</evidence>
<dbReference type="RefSeq" id="WP_237873494.1">
    <property type="nucleotide sequence ID" value="NZ_JAKLTY010000024.1"/>
</dbReference>
<evidence type="ECO:0000313" key="3">
    <source>
        <dbReference type="Proteomes" id="UP001139012"/>
    </source>
</evidence>
<dbReference type="EMBL" id="JAKLUA010000018">
    <property type="protein sequence ID" value="MCG2672175.1"/>
    <property type="molecule type" value="Genomic_DNA"/>
</dbReference>
<reference evidence="1" key="1">
    <citation type="submission" date="2022-01" db="EMBL/GenBank/DDBJ databases">
        <title>Genome sequnece data of strain Bradyrhizobium sp. nov.</title>
        <authorList>
            <person name="Zhang J."/>
        </authorList>
    </citation>
    <scope>NUCLEOTIDE SEQUENCE</scope>
    <source>
        <strain evidence="2">WYCCWR 12774</strain>
        <strain evidence="1">WYCCWR 13023</strain>
    </source>
</reference>
<name>A0A9X1RFF0_9BRAD</name>
<gene>
    <name evidence="2" type="ORF">L6637_35040</name>
    <name evidence="1" type="ORF">L6654_30440</name>
</gene>